<organism evidence="8 9">
    <name type="scientific">Limulus polyphemus</name>
    <name type="common">Atlantic horseshoe crab</name>
    <dbReference type="NCBI Taxonomy" id="6850"/>
    <lineage>
        <taxon>Eukaryota</taxon>
        <taxon>Metazoa</taxon>
        <taxon>Ecdysozoa</taxon>
        <taxon>Arthropoda</taxon>
        <taxon>Chelicerata</taxon>
        <taxon>Merostomata</taxon>
        <taxon>Xiphosura</taxon>
        <taxon>Limulidae</taxon>
        <taxon>Limulus</taxon>
    </lineage>
</organism>
<proteinExistence type="inferred from homology"/>
<dbReference type="GeneID" id="106463756"/>
<name>A0ABM1BCK6_LIMPO</name>
<reference evidence="9" key="1">
    <citation type="submission" date="2025-08" db="UniProtKB">
        <authorList>
            <consortium name="RefSeq"/>
        </authorList>
    </citation>
    <scope>IDENTIFICATION</scope>
    <source>
        <tissue evidence="9">Muscle</tissue>
    </source>
</reference>
<evidence type="ECO:0000259" key="6">
    <source>
        <dbReference type="Pfam" id="PF05916"/>
    </source>
</evidence>
<dbReference type="InterPro" id="IPR021151">
    <property type="entry name" value="GINS_A"/>
</dbReference>
<evidence type="ECO:0000313" key="9">
    <source>
        <dbReference type="RefSeq" id="XP_013779274.1"/>
    </source>
</evidence>
<dbReference type="Pfam" id="PF25005">
    <property type="entry name" value="PSF2_N"/>
    <property type="match status" value="1"/>
</dbReference>
<dbReference type="PANTHER" id="PTHR12772">
    <property type="entry name" value="DNA REPLICATION COMPLEX GINS PROTEIN PSF2"/>
    <property type="match status" value="1"/>
</dbReference>
<feature type="domain" description="DNA replication complex GINS protein PSF2 N-terminal" evidence="7">
    <location>
        <begin position="9"/>
        <end position="67"/>
    </location>
</feature>
<dbReference type="SUPFAM" id="SSF160059">
    <property type="entry name" value="PriA/YqbF domain"/>
    <property type="match status" value="1"/>
</dbReference>
<evidence type="ECO:0000259" key="7">
    <source>
        <dbReference type="Pfam" id="PF25005"/>
    </source>
</evidence>
<dbReference type="InterPro" id="IPR056784">
    <property type="entry name" value="PSF2_N"/>
</dbReference>
<dbReference type="CDD" id="cd21694">
    <property type="entry name" value="GINS_B_Psf2"/>
    <property type="match status" value="1"/>
</dbReference>
<gene>
    <name evidence="9" type="primary">LOC106463756</name>
</gene>
<comment type="subunit">
    <text evidence="5">Component of the GINS complex.</text>
</comment>
<dbReference type="Proteomes" id="UP000694941">
    <property type="component" value="Unplaced"/>
</dbReference>
<evidence type="ECO:0000256" key="3">
    <source>
        <dbReference type="ARBA" id="ARBA00022705"/>
    </source>
</evidence>
<keyword evidence="8" id="KW-1185">Reference proteome</keyword>
<keyword evidence="4 5" id="KW-0539">Nucleus</keyword>
<comment type="subcellular location">
    <subcellularLocation>
        <location evidence="1 5">Nucleus</location>
    </subcellularLocation>
</comment>
<dbReference type="Gene3D" id="1.20.58.1020">
    <property type="match status" value="1"/>
</dbReference>
<evidence type="ECO:0000256" key="5">
    <source>
        <dbReference type="PIRNR" id="PIRNR028998"/>
    </source>
</evidence>
<accession>A0ABM1BCK6</accession>
<evidence type="ECO:0000256" key="2">
    <source>
        <dbReference type="ARBA" id="ARBA00010565"/>
    </source>
</evidence>
<dbReference type="InterPro" id="IPR007257">
    <property type="entry name" value="GINS_Psf2"/>
</dbReference>
<dbReference type="SUPFAM" id="SSF158573">
    <property type="entry name" value="GINS helical bundle-like"/>
    <property type="match status" value="1"/>
</dbReference>
<sequence>MELGVGIMSPAEVEFLAEKELVTIFPNFSHGKIYLISGDVGPFVPSLPVQVPLWLAVNLKQRQKCRLLPLDWMNKDVLEEKKQEEYNNKFFTAMPSPHYREITQLLMSIAPMDIPHAEDIQTLIKDIWDIRMAKLRSSIDAFIKGEETHAKLDHLTLMEINTVRPLLTNTLNKLYQLRQVSSFGTSESQEW</sequence>
<dbReference type="InterPro" id="IPR036224">
    <property type="entry name" value="GINS_bundle-like_dom_sf"/>
</dbReference>
<evidence type="ECO:0000313" key="8">
    <source>
        <dbReference type="Proteomes" id="UP000694941"/>
    </source>
</evidence>
<feature type="domain" description="GINS subunit" evidence="6">
    <location>
        <begin position="72"/>
        <end position="174"/>
    </location>
</feature>
<keyword evidence="3 5" id="KW-0235">DNA replication</keyword>
<dbReference type="Gene3D" id="3.40.5.50">
    <property type="match status" value="1"/>
</dbReference>
<dbReference type="PANTHER" id="PTHR12772:SF0">
    <property type="entry name" value="DNA REPLICATION COMPLEX GINS PROTEIN PSF2"/>
    <property type="match status" value="1"/>
</dbReference>
<protein>
    <recommendedName>
        <fullName evidence="5">DNA replication complex GINS protein PSF2</fullName>
    </recommendedName>
</protein>
<dbReference type="Pfam" id="PF05916">
    <property type="entry name" value="Sld5"/>
    <property type="match status" value="1"/>
</dbReference>
<dbReference type="CDD" id="cd11712">
    <property type="entry name" value="GINS_A_psf2"/>
    <property type="match status" value="1"/>
</dbReference>
<evidence type="ECO:0000256" key="1">
    <source>
        <dbReference type="ARBA" id="ARBA00004123"/>
    </source>
</evidence>
<dbReference type="PIRSF" id="PIRSF028998">
    <property type="entry name" value="GINS_Psf2_subgr"/>
    <property type="match status" value="1"/>
</dbReference>
<evidence type="ECO:0000256" key="4">
    <source>
        <dbReference type="ARBA" id="ARBA00023242"/>
    </source>
</evidence>
<comment type="similarity">
    <text evidence="2 5">Belongs to the GINS2/PSF2 family.</text>
</comment>
<dbReference type="RefSeq" id="XP_013779274.1">
    <property type="nucleotide sequence ID" value="XM_013923820.2"/>
</dbReference>